<keyword evidence="9" id="KW-1185">Reference proteome</keyword>
<dbReference type="InterPro" id="IPR007688">
    <property type="entry name" value="Conjugal_tfr_TrbL/VirB6"/>
</dbReference>
<evidence type="ECO:0000256" key="2">
    <source>
        <dbReference type="ARBA" id="ARBA00007802"/>
    </source>
</evidence>
<proteinExistence type="inferred from homology"/>
<feature type="transmembrane region" description="Helical" evidence="7">
    <location>
        <begin position="206"/>
        <end position="227"/>
    </location>
</feature>
<dbReference type="GO" id="GO:0016020">
    <property type="term" value="C:membrane"/>
    <property type="evidence" value="ECO:0007669"/>
    <property type="project" value="UniProtKB-SubCell"/>
</dbReference>
<dbReference type="Pfam" id="PF04610">
    <property type="entry name" value="TrbL"/>
    <property type="match status" value="1"/>
</dbReference>
<dbReference type="EMBL" id="WTYS01000001">
    <property type="protein sequence ID" value="MXO56296.1"/>
    <property type="molecule type" value="Genomic_DNA"/>
</dbReference>
<feature type="region of interest" description="Disordered" evidence="6">
    <location>
        <begin position="331"/>
        <end position="354"/>
    </location>
</feature>
<comment type="similarity">
    <text evidence="2">Belongs to the TrbL/VirB6 family.</text>
</comment>
<keyword evidence="5 7" id="KW-0472">Membrane</keyword>
<feature type="transmembrane region" description="Helical" evidence="7">
    <location>
        <begin position="282"/>
        <end position="305"/>
    </location>
</feature>
<dbReference type="OrthoDB" id="7400974at2"/>
<keyword evidence="3 7" id="KW-0812">Transmembrane</keyword>
<evidence type="ECO:0000313" key="9">
    <source>
        <dbReference type="Proteomes" id="UP000468943"/>
    </source>
</evidence>
<evidence type="ECO:0000256" key="5">
    <source>
        <dbReference type="ARBA" id="ARBA00023136"/>
    </source>
</evidence>
<evidence type="ECO:0000313" key="8">
    <source>
        <dbReference type="EMBL" id="MXO56296.1"/>
    </source>
</evidence>
<dbReference type="Proteomes" id="UP000468943">
    <property type="component" value="Unassembled WGS sequence"/>
</dbReference>
<evidence type="ECO:0000256" key="4">
    <source>
        <dbReference type="ARBA" id="ARBA00022989"/>
    </source>
</evidence>
<reference evidence="8 9" key="1">
    <citation type="submission" date="2019-12" db="EMBL/GenBank/DDBJ databases">
        <title>Genomic-based taxomic classification of the family Erythrobacteraceae.</title>
        <authorList>
            <person name="Xu L."/>
        </authorList>
    </citation>
    <scope>NUCLEOTIDE SEQUENCE [LARGE SCALE GENOMIC DNA]</scope>
    <source>
        <strain evidence="8 9">JCM 17802</strain>
    </source>
</reference>
<evidence type="ECO:0000256" key="7">
    <source>
        <dbReference type="SAM" id="Phobius"/>
    </source>
</evidence>
<feature type="region of interest" description="Disordered" evidence="6">
    <location>
        <begin position="374"/>
        <end position="421"/>
    </location>
</feature>
<comment type="subcellular location">
    <subcellularLocation>
        <location evidence="1">Membrane</location>
        <topology evidence="1">Multi-pass membrane protein</topology>
    </subcellularLocation>
</comment>
<name>A0A6I4SMB6_9SPHN</name>
<organism evidence="8 9">
    <name type="scientific">Pontixanthobacter gangjinensis</name>
    <dbReference type="NCBI Taxonomy" id="1028742"/>
    <lineage>
        <taxon>Bacteria</taxon>
        <taxon>Pseudomonadati</taxon>
        <taxon>Pseudomonadota</taxon>
        <taxon>Alphaproteobacteria</taxon>
        <taxon>Sphingomonadales</taxon>
        <taxon>Erythrobacteraceae</taxon>
        <taxon>Pontixanthobacter</taxon>
    </lineage>
</organism>
<feature type="compositionally biased region" description="Low complexity" evidence="6">
    <location>
        <begin position="398"/>
        <end position="411"/>
    </location>
</feature>
<sequence>MAPRSFEAGRVVACPSIITGDRFLLRVIDHIDCQAQVIGSYGYQSLGQPGSVAATVAAALLTLFIALYGIRLLFGPAPGMGAGMGAGMGQAVFGILKIGIVLTLAFSWPAFRTVVHDVVLDGPAQIANAIVPNTLGGTSQRFAERLQESDRTMVSLAQAGTGRNTGAVLEGSETGAGFAGTAIQDDTALGYGRLAYLSGTIASVGLLRIAAALLLALAPLAAGLLLFEQTRGIFSGWLRGLTLTVIGSIGTTVVLALQLSILEPWLADAIRVRSFGYATPSAPIELFAITLSFALIQFAMIWLLAKVAFNRGWPSLPTYHLGTNASSAMFAQQNPSSPVQISNRSRVERISDSVETTVRREQIAGSRVHAYQGGTLASRGDTGAAQANPATELASVPRLGSSYRRTGTRSSQAGTKRDAAQ</sequence>
<accession>A0A6I4SMB6</accession>
<evidence type="ECO:0000256" key="3">
    <source>
        <dbReference type="ARBA" id="ARBA00022692"/>
    </source>
</evidence>
<feature type="transmembrane region" description="Helical" evidence="7">
    <location>
        <begin position="50"/>
        <end position="70"/>
    </location>
</feature>
<feature type="transmembrane region" description="Helical" evidence="7">
    <location>
        <begin position="91"/>
        <end position="111"/>
    </location>
</feature>
<feature type="transmembrane region" description="Helical" evidence="7">
    <location>
        <begin position="239"/>
        <end position="262"/>
    </location>
</feature>
<dbReference type="AlphaFoldDB" id="A0A6I4SMB6"/>
<dbReference type="RefSeq" id="WP_160597508.1">
    <property type="nucleotide sequence ID" value="NZ_WTYS01000001.1"/>
</dbReference>
<comment type="caution">
    <text evidence="8">The sequence shown here is derived from an EMBL/GenBank/DDBJ whole genome shotgun (WGS) entry which is preliminary data.</text>
</comment>
<keyword evidence="4 7" id="KW-1133">Transmembrane helix</keyword>
<feature type="compositionally biased region" description="Basic and acidic residues" evidence="6">
    <location>
        <begin position="345"/>
        <end position="354"/>
    </location>
</feature>
<dbReference type="GO" id="GO:0030255">
    <property type="term" value="P:protein secretion by the type IV secretion system"/>
    <property type="evidence" value="ECO:0007669"/>
    <property type="project" value="InterPro"/>
</dbReference>
<protein>
    <submittedName>
        <fullName evidence="8">Conjugal transfer protein TrbL</fullName>
    </submittedName>
</protein>
<feature type="compositionally biased region" description="Polar residues" evidence="6">
    <location>
        <begin position="331"/>
        <end position="344"/>
    </location>
</feature>
<gene>
    <name evidence="8" type="ORF">GRI36_05315</name>
</gene>
<evidence type="ECO:0000256" key="6">
    <source>
        <dbReference type="SAM" id="MobiDB-lite"/>
    </source>
</evidence>
<evidence type="ECO:0000256" key="1">
    <source>
        <dbReference type="ARBA" id="ARBA00004141"/>
    </source>
</evidence>